<dbReference type="EMBL" id="JANPWB010000005">
    <property type="protein sequence ID" value="KAJ1190313.1"/>
    <property type="molecule type" value="Genomic_DNA"/>
</dbReference>
<proteinExistence type="predicted"/>
<evidence type="ECO:0000256" key="1">
    <source>
        <dbReference type="SAM" id="MobiDB-lite"/>
    </source>
</evidence>
<gene>
    <name evidence="2" type="ORF">NDU88_007051</name>
</gene>
<sequence length="85" mass="8969">MGRARTVPQPLLPRVNVVLGCFGNRLQPRPQGGLAGCQARADVCTKEGGSPRRIALPPPKSENTAGRAHAHTRLSSLKILPLGPT</sequence>
<reference evidence="2" key="1">
    <citation type="journal article" date="2022" name="bioRxiv">
        <title>Sequencing and chromosome-scale assembly of the giantPleurodeles waltlgenome.</title>
        <authorList>
            <person name="Brown T."/>
            <person name="Elewa A."/>
            <person name="Iarovenko S."/>
            <person name="Subramanian E."/>
            <person name="Araus A.J."/>
            <person name="Petzold A."/>
            <person name="Susuki M."/>
            <person name="Suzuki K.-i.T."/>
            <person name="Hayashi T."/>
            <person name="Toyoda A."/>
            <person name="Oliveira C."/>
            <person name="Osipova E."/>
            <person name="Leigh N.D."/>
            <person name="Simon A."/>
            <person name="Yun M.H."/>
        </authorList>
    </citation>
    <scope>NUCLEOTIDE SEQUENCE</scope>
    <source>
        <strain evidence="2">20211129_DDA</strain>
        <tissue evidence="2">Liver</tissue>
    </source>
</reference>
<accession>A0AAV7URB1</accession>
<comment type="caution">
    <text evidence="2">The sequence shown here is derived from an EMBL/GenBank/DDBJ whole genome shotgun (WGS) entry which is preliminary data.</text>
</comment>
<evidence type="ECO:0000313" key="3">
    <source>
        <dbReference type="Proteomes" id="UP001066276"/>
    </source>
</evidence>
<dbReference type="Proteomes" id="UP001066276">
    <property type="component" value="Chromosome 3_1"/>
</dbReference>
<feature type="region of interest" description="Disordered" evidence="1">
    <location>
        <begin position="47"/>
        <end position="85"/>
    </location>
</feature>
<keyword evidence="3" id="KW-1185">Reference proteome</keyword>
<protein>
    <submittedName>
        <fullName evidence="2">Uncharacterized protein</fullName>
    </submittedName>
</protein>
<name>A0AAV7URB1_PLEWA</name>
<dbReference type="AlphaFoldDB" id="A0AAV7URB1"/>
<evidence type="ECO:0000313" key="2">
    <source>
        <dbReference type="EMBL" id="KAJ1190313.1"/>
    </source>
</evidence>
<organism evidence="2 3">
    <name type="scientific">Pleurodeles waltl</name>
    <name type="common">Iberian ribbed newt</name>
    <dbReference type="NCBI Taxonomy" id="8319"/>
    <lineage>
        <taxon>Eukaryota</taxon>
        <taxon>Metazoa</taxon>
        <taxon>Chordata</taxon>
        <taxon>Craniata</taxon>
        <taxon>Vertebrata</taxon>
        <taxon>Euteleostomi</taxon>
        <taxon>Amphibia</taxon>
        <taxon>Batrachia</taxon>
        <taxon>Caudata</taxon>
        <taxon>Salamandroidea</taxon>
        <taxon>Salamandridae</taxon>
        <taxon>Pleurodelinae</taxon>
        <taxon>Pleurodeles</taxon>
    </lineage>
</organism>